<keyword evidence="2" id="KW-1185">Reference proteome</keyword>
<dbReference type="InterPro" id="IPR018544">
    <property type="entry name" value="KICS_2"/>
</dbReference>
<dbReference type="GO" id="GO:1904262">
    <property type="term" value="P:negative regulation of TORC1 signaling"/>
    <property type="evidence" value="ECO:0007669"/>
    <property type="project" value="TreeGrafter"/>
</dbReference>
<sequence length="467" mass="52971">MESEKRSVSPSPSIPPISREQALLETFFHALSQFAFDKAKDQVEKEKETKRLPLVYSTPWSSLLVTLSHLALAEKTYFSLPFIAKKFFRKDSVRDSFKTLITELKRIEETTHSSSSSTGSPLEGSYEAMAIMGSSSNVNYSDLSNMIDEICRRHNKGFHHPILDSLKSSFSFEVDILCNLLKAQCDMADWKFLSSLLHLHESHVKLSSWCQFLPSVELSASLTLKKSLFGSTPKKHLEAPFLYQWLGKLQDALVSKFTLYFYHILGRQTTPVDMKSLTARASIDYIGRITAFIRRSDAFNVCMLLDTHQLEPYQGHGYHLPHDVKEKPSGLGAFPAVFSFPGDRPVDHWPNIVSILLDKVQELNSMEKIVFFFDSGVQSTYFLTRVDPRMTLVVIFNSKRSEKDSYVTTFLTETATLLRNTKIFAMLKQGGRVKKTKLPTAPVTQAVTPTVSMVITENERSHDNNLE</sequence>
<dbReference type="GO" id="GO:0042149">
    <property type="term" value="P:cellular response to glucose starvation"/>
    <property type="evidence" value="ECO:0007669"/>
    <property type="project" value="TreeGrafter"/>
</dbReference>
<dbReference type="SUPFAM" id="SSF158548">
    <property type="entry name" value="FLJ32549 domain-like"/>
    <property type="match status" value="1"/>
</dbReference>
<dbReference type="Pfam" id="PF09404">
    <property type="entry name" value="C12orf66_like"/>
    <property type="match status" value="2"/>
</dbReference>
<organism evidence="1 2">
    <name type="scientific">Desmophyllum pertusum</name>
    <dbReference type="NCBI Taxonomy" id="174260"/>
    <lineage>
        <taxon>Eukaryota</taxon>
        <taxon>Metazoa</taxon>
        <taxon>Cnidaria</taxon>
        <taxon>Anthozoa</taxon>
        <taxon>Hexacorallia</taxon>
        <taxon>Scleractinia</taxon>
        <taxon>Caryophylliina</taxon>
        <taxon>Caryophylliidae</taxon>
        <taxon>Desmophyllum</taxon>
    </lineage>
</organism>
<protein>
    <submittedName>
        <fullName evidence="1">Uncharacterized protein</fullName>
    </submittedName>
</protein>
<reference evidence="1" key="1">
    <citation type="submission" date="2023-01" db="EMBL/GenBank/DDBJ databases">
        <title>Genome assembly of the deep-sea coral Lophelia pertusa.</title>
        <authorList>
            <person name="Herrera S."/>
            <person name="Cordes E."/>
        </authorList>
    </citation>
    <scope>NUCLEOTIDE SEQUENCE</scope>
    <source>
        <strain evidence="1">USNM1676648</strain>
        <tissue evidence="1">Polyp</tissue>
    </source>
</reference>
<dbReference type="Gene3D" id="1.10.3450.30">
    <property type="match status" value="1"/>
</dbReference>
<dbReference type="EMBL" id="MU827308">
    <property type="protein sequence ID" value="KAJ7361732.1"/>
    <property type="molecule type" value="Genomic_DNA"/>
</dbReference>
<dbReference type="AlphaFoldDB" id="A0A9X0CKE6"/>
<dbReference type="OrthoDB" id="18134at2759"/>
<dbReference type="Proteomes" id="UP001163046">
    <property type="component" value="Unassembled WGS sequence"/>
</dbReference>
<name>A0A9X0CKE6_9CNID</name>
<dbReference type="GO" id="GO:0034198">
    <property type="term" value="P:cellular response to amino acid starvation"/>
    <property type="evidence" value="ECO:0007669"/>
    <property type="project" value="TreeGrafter"/>
</dbReference>
<evidence type="ECO:0000313" key="1">
    <source>
        <dbReference type="EMBL" id="KAJ7361732.1"/>
    </source>
</evidence>
<dbReference type="PANTHER" id="PTHR31581:SF1">
    <property type="entry name" value="KICSTOR SUBUNIT 2"/>
    <property type="match status" value="1"/>
</dbReference>
<dbReference type="GO" id="GO:0061462">
    <property type="term" value="P:protein localization to lysosome"/>
    <property type="evidence" value="ECO:0007669"/>
    <property type="project" value="TreeGrafter"/>
</dbReference>
<dbReference type="PANTHER" id="PTHR31581">
    <property type="entry name" value="KICSTOR COMPLEX PROTEIN C12ORF66"/>
    <property type="match status" value="1"/>
</dbReference>
<proteinExistence type="predicted"/>
<dbReference type="InterPro" id="IPR038060">
    <property type="entry name" value="C12orf66-like_central_sf"/>
</dbReference>
<comment type="caution">
    <text evidence="1">The sequence shown here is derived from an EMBL/GenBank/DDBJ whole genome shotgun (WGS) entry which is preliminary data.</text>
</comment>
<accession>A0A9X0CKE6</accession>
<evidence type="ECO:0000313" key="2">
    <source>
        <dbReference type="Proteomes" id="UP001163046"/>
    </source>
</evidence>
<gene>
    <name evidence="1" type="ORF">OS493_014372</name>
</gene>
<dbReference type="SUPFAM" id="SSF160651">
    <property type="entry name" value="FLJ32549 C-terminal domain-like"/>
    <property type="match status" value="1"/>
</dbReference>